<comment type="caution">
    <text evidence="1">The sequence shown here is derived from an EMBL/GenBank/DDBJ whole genome shotgun (WGS) entry which is preliminary data.</text>
</comment>
<reference evidence="2" key="1">
    <citation type="journal article" date="2019" name="Int. J. Syst. Evol. Microbiol.">
        <title>The Global Catalogue of Microorganisms (GCM) 10K type strain sequencing project: providing services to taxonomists for standard genome sequencing and annotation.</title>
        <authorList>
            <consortium name="The Broad Institute Genomics Platform"/>
            <consortium name="The Broad Institute Genome Sequencing Center for Infectious Disease"/>
            <person name="Wu L."/>
            <person name="Ma J."/>
        </authorList>
    </citation>
    <scope>NUCLEOTIDE SEQUENCE [LARGE SCALE GENOMIC DNA]</scope>
    <source>
        <strain evidence="2">JCM 17130</strain>
    </source>
</reference>
<organism evidence="1 2">
    <name type="scientific">Georgenia deserti</name>
    <dbReference type="NCBI Taxonomy" id="2093781"/>
    <lineage>
        <taxon>Bacteria</taxon>
        <taxon>Bacillati</taxon>
        <taxon>Actinomycetota</taxon>
        <taxon>Actinomycetes</taxon>
        <taxon>Micrococcales</taxon>
        <taxon>Bogoriellaceae</taxon>
        <taxon>Georgenia</taxon>
    </lineage>
</organism>
<dbReference type="RefSeq" id="WP_388007865.1">
    <property type="nucleotide sequence ID" value="NZ_JBHUEE010000007.1"/>
</dbReference>
<dbReference type="Pfam" id="PF11209">
    <property type="entry name" value="LmeA"/>
    <property type="match status" value="1"/>
</dbReference>
<keyword evidence="2" id="KW-1185">Reference proteome</keyword>
<evidence type="ECO:0000313" key="2">
    <source>
        <dbReference type="Proteomes" id="UP001597277"/>
    </source>
</evidence>
<dbReference type="EMBL" id="JBHUEE010000007">
    <property type="protein sequence ID" value="MFD1718817.1"/>
    <property type="molecule type" value="Genomic_DNA"/>
</dbReference>
<protein>
    <submittedName>
        <fullName evidence="1">DUF2993 domain-containing protein</fullName>
    </submittedName>
</protein>
<evidence type="ECO:0000313" key="1">
    <source>
        <dbReference type="EMBL" id="MFD1718817.1"/>
    </source>
</evidence>
<gene>
    <name evidence="1" type="ORF">ACFSE6_13295</name>
</gene>
<accession>A0ABW4L6L1</accession>
<dbReference type="InterPro" id="IPR021373">
    <property type="entry name" value="DUF2993"/>
</dbReference>
<dbReference type="Proteomes" id="UP001597277">
    <property type="component" value="Unassembled WGS sequence"/>
</dbReference>
<proteinExistence type="predicted"/>
<name>A0ABW4L6L1_9MICO</name>
<sequence>MTRITDPRPARRILLVAALVALLLLLALVADRVLHARAEARIAGQITEAMSLEEEPDITVDGFPFLTQLAAGELSSVRGAAEGVVLDTPDQAVEIRRVRVHARQVTTGDPARVGDLRLSGTVTDATIRSWVRDRLPGAEVATTDAGVEISGELLGLPVALDAEPQVREDALVVQVTGARLGDGAVELATLRSLVPDDLLELEIDVSDLPLGLRPEAAETVDGGVRLSLSGRDVTLAP</sequence>